<organism evidence="3 4">
    <name type="scientific">Flavobacterium agri</name>
    <dbReference type="NCBI Taxonomy" id="2743471"/>
    <lineage>
        <taxon>Bacteria</taxon>
        <taxon>Pseudomonadati</taxon>
        <taxon>Bacteroidota</taxon>
        <taxon>Flavobacteriia</taxon>
        <taxon>Flavobacteriales</taxon>
        <taxon>Flavobacteriaceae</taxon>
        <taxon>Flavobacterium</taxon>
    </lineage>
</organism>
<dbReference type="PROSITE" id="PS51257">
    <property type="entry name" value="PROKAR_LIPOPROTEIN"/>
    <property type="match status" value="1"/>
</dbReference>
<name>A0A7Y9C5H0_9FLAO</name>
<evidence type="ECO:0000313" key="3">
    <source>
        <dbReference type="EMBL" id="NYA70995.1"/>
    </source>
</evidence>
<sequence length="57" mass="5751">MKAIHALRASIIIAVTALMVACGTQYRGSAADRTGTNGATNGNGKVPSGTAHSLRNP</sequence>
<feature type="chain" id="PRO_5030698857" description="Lipoprotein" evidence="2">
    <location>
        <begin position="22"/>
        <end position="57"/>
    </location>
</feature>
<evidence type="ECO:0000256" key="1">
    <source>
        <dbReference type="SAM" id="MobiDB-lite"/>
    </source>
</evidence>
<comment type="caution">
    <text evidence="3">The sequence shown here is derived from an EMBL/GenBank/DDBJ whole genome shotgun (WGS) entry which is preliminary data.</text>
</comment>
<dbReference type="RefSeq" id="WP_176005803.1">
    <property type="nucleotide sequence ID" value="NZ_JABWMI010000010.1"/>
</dbReference>
<dbReference type="AlphaFoldDB" id="A0A7Y9C5H0"/>
<keyword evidence="4" id="KW-1185">Reference proteome</keyword>
<feature type="compositionally biased region" description="Low complexity" evidence="1">
    <location>
        <begin position="34"/>
        <end position="44"/>
    </location>
</feature>
<evidence type="ECO:0008006" key="5">
    <source>
        <dbReference type="Google" id="ProtNLM"/>
    </source>
</evidence>
<keyword evidence="2" id="KW-0732">Signal</keyword>
<feature type="region of interest" description="Disordered" evidence="1">
    <location>
        <begin position="30"/>
        <end position="57"/>
    </location>
</feature>
<accession>A0A7Y9C5H0</accession>
<feature type="signal peptide" evidence="2">
    <location>
        <begin position="1"/>
        <end position="21"/>
    </location>
</feature>
<protein>
    <recommendedName>
        <fullName evidence="5">Lipoprotein</fullName>
    </recommendedName>
</protein>
<evidence type="ECO:0000313" key="4">
    <source>
        <dbReference type="Proteomes" id="UP000535020"/>
    </source>
</evidence>
<dbReference type="EMBL" id="JACBJI010000003">
    <property type="protein sequence ID" value="NYA70995.1"/>
    <property type="molecule type" value="Genomic_DNA"/>
</dbReference>
<dbReference type="Proteomes" id="UP000535020">
    <property type="component" value="Unassembled WGS sequence"/>
</dbReference>
<proteinExistence type="predicted"/>
<gene>
    <name evidence="3" type="ORF">HZF10_08700</name>
</gene>
<reference evidence="3 4" key="1">
    <citation type="submission" date="2020-07" db="EMBL/GenBank/DDBJ databases">
        <authorList>
            <person name="Sun Q."/>
        </authorList>
    </citation>
    <scope>NUCLEOTIDE SEQUENCE [LARGE SCALE GENOMIC DNA]</scope>
    <source>
        <strain evidence="3 4">MAH-1</strain>
    </source>
</reference>
<evidence type="ECO:0000256" key="2">
    <source>
        <dbReference type="SAM" id="SignalP"/>
    </source>
</evidence>